<dbReference type="InterPro" id="IPR019410">
    <property type="entry name" value="Methyltransf_16"/>
</dbReference>
<keyword evidence="2" id="KW-1185">Reference proteome</keyword>
<dbReference type="Gene3D" id="3.40.50.150">
    <property type="entry name" value="Vaccinia Virus protein VP39"/>
    <property type="match status" value="1"/>
</dbReference>
<dbReference type="Pfam" id="PF10294">
    <property type="entry name" value="Methyltransf_16"/>
    <property type="match status" value="1"/>
</dbReference>
<evidence type="ECO:0008006" key="3">
    <source>
        <dbReference type="Google" id="ProtNLM"/>
    </source>
</evidence>
<name>A0A8J8NYD4_HALGN</name>
<evidence type="ECO:0000313" key="1">
    <source>
        <dbReference type="EMBL" id="TNV82494.1"/>
    </source>
</evidence>
<evidence type="ECO:0000313" key="2">
    <source>
        <dbReference type="Proteomes" id="UP000785679"/>
    </source>
</evidence>
<sequence>MAQVFQNSEIILTEMSEGSLRLMGETIKHNNMCSRVKTENLNWGEDAGKMYKFREMKLDFIIGSDIIYIEQAFQLLAETILQLSSQDTKTIIANADHGNLSKFEEFIRSGPYSQKLLLQEIGKEWQHELFQADDIKIYLIQPI</sequence>
<proteinExistence type="predicted"/>
<dbReference type="OrthoDB" id="413520at2759"/>
<dbReference type="EMBL" id="RRYP01004887">
    <property type="protein sequence ID" value="TNV82494.1"/>
    <property type="molecule type" value="Genomic_DNA"/>
</dbReference>
<protein>
    <recommendedName>
        <fullName evidence="3">Methyltransferase</fullName>
    </recommendedName>
</protein>
<organism evidence="1 2">
    <name type="scientific">Halteria grandinella</name>
    <dbReference type="NCBI Taxonomy" id="5974"/>
    <lineage>
        <taxon>Eukaryota</taxon>
        <taxon>Sar</taxon>
        <taxon>Alveolata</taxon>
        <taxon>Ciliophora</taxon>
        <taxon>Intramacronucleata</taxon>
        <taxon>Spirotrichea</taxon>
        <taxon>Stichotrichia</taxon>
        <taxon>Sporadotrichida</taxon>
        <taxon>Halteriidae</taxon>
        <taxon>Halteria</taxon>
    </lineage>
</organism>
<dbReference type="InterPro" id="IPR029063">
    <property type="entry name" value="SAM-dependent_MTases_sf"/>
</dbReference>
<comment type="caution">
    <text evidence="1">The sequence shown here is derived from an EMBL/GenBank/DDBJ whole genome shotgun (WGS) entry which is preliminary data.</text>
</comment>
<reference evidence="1" key="1">
    <citation type="submission" date="2019-06" db="EMBL/GenBank/DDBJ databases">
        <authorList>
            <person name="Zheng W."/>
        </authorList>
    </citation>
    <scope>NUCLEOTIDE SEQUENCE</scope>
    <source>
        <strain evidence="1">QDHG01</strain>
    </source>
</reference>
<dbReference type="Proteomes" id="UP000785679">
    <property type="component" value="Unassembled WGS sequence"/>
</dbReference>
<gene>
    <name evidence="1" type="ORF">FGO68_gene3506</name>
</gene>
<accession>A0A8J8NYD4</accession>
<dbReference type="AlphaFoldDB" id="A0A8J8NYD4"/>